<protein>
    <submittedName>
        <fullName evidence="3">L10-interacting MYB domain-containing protein-like</fullName>
    </submittedName>
</protein>
<dbReference type="OrthoDB" id="671245at2759"/>
<dbReference type="RefSeq" id="XP_020114147.1">
    <property type="nucleotide sequence ID" value="XM_020258558.1"/>
</dbReference>
<evidence type="ECO:0000259" key="1">
    <source>
        <dbReference type="Pfam" id="PF12776"/>
    </source>
</evidence>
<evidence type="ECO:0000313" key="3">
    <source>
        <dbReference type="RefSeq" id="XP_020114147.1"/>
    </source>
</evidence>
<sequence length="323" mass="37372">MWKKKGTSGDKSDYKVKATWERNVVYIFCDLCIQEIELGNKPGTHFNKIGWNRLVSNFNKDTGKEYDRMQLKNKWDQLKKDWKQWKQLRKNEMGFEWNQRKRTIDASDEWWQNKLKDFPDAAKFRFQGIEPELEQKLDRMFMSMDPIGEDDVTLALPAIPIGVSMGVTPLVGDNTKDSHPNALMENLDDISDEIDNFRGTTTLEPAVSRHIKRAIEQGTSQLKEKKQAVEVGEAVNMPAQIDHLRDGIESRSTATSLMKSSSGYSITEGIRLLDSIEEIPKASALYYFATKIILDKDKRELFMALAPDAKVWWLKMEQEERNK</sequence>
<reference evidence="3" key="2">
    <citation type="submission" date="2025-08" db="UniProtKB">
        <authorList>
            <consortium name="RefSeq"/>
        </authorList>
    </citation>
    <scope>IDENTIFICATION</scope>
    <source>
        <tissue evidence="3">Leaf</tissue>
    </source>
</reference>
<dbReference type="Pfam" id="PF12776">
    <property type="entry name" value="Myb_DNA-bind_3"/>
    <property type="match status" value="1"/>
</dbReference>
<reference evidence="2" key="1">
    <citation type="journal article" date="2015" name="Nat. Genet.">
        <title>The pineapple genome and the evolution of CAM photosynthesis.</title>
        <authorList>
            <person name="Ming R."/>
            <person name="VanBuren R."/>
            <person name="Wai C.M."/>
            <person name="Tang H."/>
            <person name="Schatz M.C."/>
            <person name="Bowers J.E."/>
            <person name="Lyons E."/>
            <person name="Wang M.L."/>
            <person name="Chen J."/>
            <person name="Biggers E."/>
            <person name="Zhang J."/>
            <person name="Huang L."/>
            <person name="Zhang L."/>
            <person name="Miao W."/>
            <person name="Zhang J."/>
            <person name="Ye Z."/>
            <person name="Miao C."/>
            <person name="Lin Z."/>
            <person name="Wang H."/>
            <person name="Zhou H."/>
            <person name="Yim W.C."/>
            <person name="Priest H.D."/>
            <person name="Zheng C."/>
            <person name="Woodhouse M."/>
            <person name="Edger P.P."/>
            <person name="Guyot R."/>
            <person name="Guo H.B."/>
            <person name="Guo H."/>
            <person name="Zheng G."/>
            <person name="Singh R."/>
            <person name="Sharma A."/>
            <person name="Min X."/>
            <person name="Zheng Y."/>
            <person name="Lee H."/>
            <person name="Gurtowski J."/>
            <person name="Sedlazeck F.J."/>
            <person name="Harkess A."/>
            <person name="McKain M.R."/>
            <person name="Liao Z."/>
            <person name="Fang J."/>
            <person name="Liu J."/>
            <person name="Zhang X."/>
            <person name="Zhang Q."/>
            <person name="Hu W."/>
            <person name="Qin Y."/>
            <person name="Wang K."/>
            <person name="Chen L.Y."/>
            <person name="Shirley N."/>
            <person name="Lin Y.R."/>
            <person name="Liu L.Y."/>
            <person name="Hernandez A.G."/>
            <person name="Wright C.L."/>
            <person name="Bulone V."/>
            <person name="Tuskan G.A."/>
            <person name="Heath K."/>
            <person name="Zee F."/>
            <person name="Moore P.H."/>
            <person name="Sunkar R."/>
            <person name="Leebens-Mack J.H."/>
            <person name="Mockler T."/>
            <person name="Bennetzen J.L."/>
            <person name="Freeling M."/>
            <person name="Sankoff D."/>
            <person name="Paterson A.H."/>
            <person name="Zhu X."/>
            <person name="Yang X."/>
            <person name="Smith J.A."/>
            <person name="Cushman J.C."/>
            <person name="Paull R.E."/>
            <person name="Yu Q."/>
        </authorList>
    </citation>
    <scope>NUCLEOTIDE SEQUENCE [LARGE SCALE GENOMIC DNA]</scope>
    <source>
        <strain evidence="2">cv. F153</strain>
    </source>
</reference>
<gene>
    <name evidence="3" type="primary">LOC109728197</name>
</gene>
<dbReference type="PANTHER" id="PTHR31704">
    <property type="entry name" value="MYB/SANT-LIKE DNA-BINDING DOMAIN PROTEIN-RELATED"/>
    <property type="match status" value="1"/>
</dbReference>
<keyword evidence="2" id="KW-1185">Reference proteome</keyword>
<dbReference type="Proteomes" id="UP000515123">
    <property type="component" value="Linkage group 2"/>
</dbReference>
<dbReference type="PANTHER" id="PTHR31704:SF37">
    <property type="entry name" value="HEAT SHOCK PROTEIN"/>
    <property type="match status" value="1"/>
</dbReference>
<dbReference type="GeneID" id="109728197"/>
<dbReference type="AlphaFoldDB" id="A0A6P5H250"/>
<name>A0A6P5H250_ANACO</name>
<feature type="domain" description="Myb/SANT-like" evidence="1">
    <location>
        <begin position="19"/>
        <end position="113"/>
    </location>
</feature>
<dbReference type="InterPro" id="IPR024752">
    <property type="entry name" value="Myb/SANT-like_dom"/>
</dbReference>
<accession>A0A6P5H250</accession>
<dbReference type="Gramene" id="Aco000877.1.mrna1">
    <property type="protein sequence ID" value="Aco000877.1.mrna1"/>
    <property type="gene ID" value="Aco000877.1.path1"/>
</dbReference>
<proteinExistence type="predicted"/>
<evidence type="ECO:0000313" key="2">
    <source>
        <dbReference type="Proteomes" id="UP000515123"/>
    </source>
</evidence>
<organism evidence="2 3">
    <name type="scientific">Ananas comosus</name>
    <name type="common">Pineapple</name>
    <name type="synonym">Ananas ananas</name>
    <dbReference type="NCBI Taxonomy" id="4615"/>
    <lineage>
        <taxon>Eukaryota</taxon>
        <taxon>Viridiplantae</taxon>
        <taxon>Streptophyta</taxon>
        <taxon>Embryophyta</taxon>
        <taxon>Tracheophyta</taxon>
        <taxon>Spermatophyta</taxon>
        <taxon>Magnoliopsida</taxon>
        <taxon>Liliopsida</taxon>
        <taxon>Poales</taxon>
        <taxon>Bromeliaceae</taxon>
        <taxon>Bromelioideae</taxon>
        <taxon>Ananas</taxon>
    </lineage>
</organism>